<reference evidence="1" key="1">
    <citation type="submission" date="2021-06" db="EMBL/GenBank/DDBJ databases">
        <title>Comparative genomics, transcriptomics and evolutionary studies reveal genomic signatures of adaptation to plant cell wall in hemibiotrophic fungi.</title>
        <authorList>
            <consortium name="DOE Joint Genome Institute"/>
            <person name="Baroncelli R."/>
            <person name="Diaz J.F."/>
            <person name="Benocci T."/>
            <person name="Peng M."/>
            <person name="Battaglia E."/>
            <person name="Haridas S."/>
            <person name="Andreopoulos W."/>
            <person name="Labutti K."/>
            <person name="Pangilinan J."/>
            <person name="Floch G.L."/>
            <person name="Makela M.R."/>
            <person name="Henrissat B."/>
            <person name="Grigoriev I.V."/>
            <person name="Crouch J.A."/>
            <person name="De Vries R.P."/>
            <person name="Sukno S.A."/>
            <person name="Thon M.R."/>
        </authorList>
    </citation>
    <scope>NUCLEOTIDE SEQUENCE</scope>
    <source>
        <strain evidence="1">CBS 125086</strain>
    </source>
</reference>
<dbReference type="RefSeq" id="XP_060413506.1">
    <property type="nucleotide sequence ID" value="XM_060557935.1"/>
</dbReference>
<gene>
    <name evidence="1" type="ORF">LY79DRAFT_555533</name>
</gene>
<dbReference type="GeneID" id="85442175"/>
<dbReference type="Proteomes" id="UP001230504">
    <property type="component" value="Unassembled WGS sequence"/>
</dbReference>
<name>A0AAD8PXM8_9PEZI</name>
<sequence>MGRLASPLLFFLSLFFSLFSSSSFLLFSLSYPLVSSSVLSLSPPASSSASASTRRQRHDARTVARQLVAHEPGALTDERRRGNRTICVFKLRHASTAPNRRQPTVLCYEVRKLAGALGNL</sequence>
<proteinExistence type="predicted"/>
<organism evidence="1 2">
    <name type="scientific">Colletotrichum navitas</name>
    <dbReference type="NCBI Taxonomy" id="681940"/>
    <lineage>
        <taxon>Eukaryota</taxon>
        <taxon>Fungi</taxon>
        <taxon>Dikarya</taxon>
        <taxon>Ascomycota</taxon>
        <taxon>Pezizomycotina</taxon>
        <taxon>Sordariomycetes</taxon>
        <taxon>Hypocreomycetidae</taxon>
        <taxon>Glomerellales</taxon>
        <taxon>Glomerellaceae</taxon>
        <taxon>Colletotrichum</taxon>
        <taxon>Colletotrichum graminicola species complex</taxon>
    </lineage>
</organism>
<dbReference type="AlphaFoldDB" id="A0AAD8PXM8"/>
<evidence type="ECO:0000313" key="1">
    <source>
        <dbReference type="EMBL" id="KAK1589994.1"/>
    </source>
</evidence>
<accession>A0AAD8PXM8</accession>
<comment type="caution">
    <text evidence="1">The sequence shown here is derived from an EMBL/GenBank/DDBJ whole genome shotgun (WGS) entry which is preliminary data.</text>
</comment>
<evidence type="ECO:0000313" key="2">
    <source>
        <dbReference type="Proteomes" id="UP001230504"/>
    </source>
</evidence>
<dbReference type="EMBL" id="JAHLJV010000034">
    <property type="protein sequence ID" value="KAK1589994.1"/>
    <property type="molecule type" value="Genomic_DNA"/>
</dbReference>
<protein>
    <submittedName>
        <fullName evidence="1">Uncharacterized protein</fullName>
    </submittedName>
</protein>
<keyword evidence="2" id="KW-1185">Reference proteome</keyword>